<name>A0A9D4PQT9_RHISA</name>
<dbReference type="AlphaFoldDB" id="A0A9D4PQT9"/>
<dbReference type="PANTHER" id="PTHR24369:SF210">
    <property type="entry name" value="CHAOPTIN-RELATED"/>
    <property type="match status" value="1"/>
</dbReference>
<keyword evidence="1" id="KW-0433">Leucine-rich repeat</keyword>
<dbReference type="VEuPathDB" id="VectorBase:RSAN_028360"/>
<keyword evidence="5" id="KW-1185">Reference proteome</keyword>
<dbReference type="EMBL" id="JABSTV010001251">
    <property type="protein sequence ID" value="KAH7951043.1"/>
    <property type="molecule type" value="Genomic_DNA"/>
</dbReference>
<proteinExistence type="predicted"/>
<dbReference type="VEuPathDB" id="VectorBase:RSAN_047750"/>
<evidence type="ECO:0000313" key="5">
    <source>
        <dbReference type="Proteomes" id="UP000821837"/>
    </source>
</evidence>
<dbReference type="InterPro" id="IPR032675">
    <property type="entry name" value="LRR_dom_sf"/>
</dbReference>
<sequence>MRYSNVATSRMHVALRFTKNAVQQLLAMLPLQESGDNRGQPVPPMLHLLMALRFYGTGTFQTVTRDLVRIPQSTVCRAVGKVTLLIAKHLYSMLMRFPQPAGFPKVMRDFYEVAEFPSVTGCVDCTHMRINSPAGDDAEVTHMAGLCLFRCARQSFQQITIPDHVGPPPPHTNMQRGIVAPREAKFHRGPSKCREMRARTALAVVLAVICGCASLPSCRYPRHFTDHDYTCLGFSNASELEEEIQLLRAGAPIHLTLKDSRLEHLPSSAFAHLAVSVLELSNVTGFEDTLTEITFSDDSTLPESWAVLKELHKLRVLAISDMSSVNLTRDFHLLPKTLRVIGVTSSHLGYVDDDWLAPLTNLEVIAVRDTTMSSLKRSMLPRPAQNLWRLMFHNNTLTSVPRDLLEDMPKLIAMDLGDNLIKTFDEESIAPIFKQPLYDLIISGNPLHCDCKLRFLRGHIKNWRLNHCATPESLRGHHLNWVTDHELGCRNATPPAAVPPPTPRR</sequence>
<evidence type="ECO:0000256" key="1">
    <source>
        <dbReference type="ARBA" id="ARBA00022614"/>
    </source>
</evidence>
<organism evidence="4 5">
    <name type="scientific">Rhipicephalus sanguineus</name>
    <name type="common">Brown dog tick</name>
    <name type="synonym">Ixodes sanguineus</name>
    <dbReference type="NCBI Taxonomy" id="34632"/>
    <lineage>
        <taxon>Eukaryota</taxon>
        <taxon>Metazoa</taxon>
        <taxon>Ecdysozoa</taxon>
        <taxon>Arthropoda</taxon>
        <taxon>Chelicerata</taxon>
        <taxon>Arachnida</taxon>
        <taxon>Acari</taxon>
        <taxon>Parasitiformes</taxon>
        <taxon>Ixodida</taxon>
        <taxon>Ixodoidea</taxon>
        <taxon>Ixodidae</taxon>
        <taxon>Rhipicephalinae</taxon>
        <taxon>Rhipicephalus</taxon>
        <taxon>Rhipicephalus</taxon>
    </lineage>
</organism>
<reference evidence="4" key="2">
    <citation type="submission" date="2021-09" db="EMBL/GenBank/DDBJ databases">
        <authorList>
            <person name="Jia N."/>
            <person name="Wang J."/>
            <person name="Shi W."/>
            <person name="Du L."/>
            <person name="Sun Y."/>
            <person name="Zhan W."/>
            <person name="Jiang J."/>
            <person name="Wang Q."/>
            <person name="Zhang B."/>
            <person name="Ji P."/>
            <person name="Sakyi L.B."/>
            <person name="Cui X."/>
            <person name="Yuan T."/>
            <person name="Jiang B."/>
            <person name="Yang W."/>
            <person name="Lam T.T.-Y."/>
            <person name="Chang Q."/>
            <person name="Ding S."/>
            <person name="Wang X."/>
            <person name="Zhu J."/>
            <person name="Ruan X."/>
            <person name="Zhao L."/>
            <person name="Wei J."/>
            <person name="Que T."/>
            <person name="Du C."/>
            <person name="Cheng J."/>
            <person name="Dai P."/>
            <person name="Han X."/>
            <person name="Huang E."/>
            <person name="Gao Y."/>
            <person name="Liu J."/>
            <person name="Shao H."/>
            <person name="Ye R."/>
            <person name="Li L."/>
            <person name="Wei W."/>
            <person name="Wang X."/>
            <person name="Wang C."/>
            <person name="Huo Q."/>
            <person name="Li W."/>
            <person name="Guo W."/>
            <person name="Chen H."/>
            <person name="Chen S."/>
            <person name="Zhou L."/>
            <person name="Zhou L."/>
            <person name="Ni X."/>
            <person name="Tian J."/>
            <person name="Zhou Y."/>
            <person name="Sheng Y."/>
            <person name="Liu T."/>
            <person name="Pan Y."/>
            <person name="Xia L."/>
            <person name="Li J."/>
            <person name="Zhao F."/>
            <person name="Cao W."/>
        </authorList>
    </citation>
    <scope>NUCLEOTIDE SEQUENCE</scope>
    <source>
        <strain evidence="4">Rsan-2018</strain>
        <tissue evidence="4">Larvae</tissue>
    </source>
</reference>
<dbReference type="GO" id="GO:0005886">
    <property type="term" value="C:plasma membrane"/>
    <property type="evidence" value="ECO:0007669"/>
    <property type="project" value="TreeGrafter"/>
</dbReference>
<dbReference type="Gene3D" id="3.80.10.10">
    <property type="entry name" value="Ribonuclease Inhibitor"/>
    <property type="match status" value="1"/>
</dbReference>
<protein>
    <submittedName>
        <fullName evidence="4">Uncharacterized protein</fullName>
    </submittedName>
</protein>
<evidence type="ECO:0000256" key="3">
    <source>
        <dbReference type="ARBA" id="ARBA00022737"/>
    </source>
</evidence>
<reference evidence="4" key="1">
    <citation type="journal article" date="2020" name="Cell">
        <title>Large-Scale Comparative Analyses of Tick Genomes Elucidate Their Genetic Diversity and Vector Capacities.</title>
        <authorList>
            <consortium name="Tick Genome and Microbiome Consortium (TIGMIC)"/>
            <person name="Jia N."/>
            <person name="Wang J."/>
            <person name="Shi W."/>
            <person name="Du L."/>
            <person name="Sun Y."/>
            <person name="Zhan W."/>
            <person name="Jiang J.F."/>
            <person name="Wang Q."/>
            <person name="Zhang B."/>
            <person name="Ji P."/>
            <person name="Bell-Sakyi L."/>
            <person name="Cui X.M."/>
            <person name="Yuan T.T."/>
            <person name="Jiang B.G."/>
            <person name="Yang W.F."/>
            <person name="Lam T.T."/>
            <person name="Chang Q.C."/>
            <person name="Ding S.J."/>
            <person name="Wang X.J."/>
            <person name="Zhu J.G."/>
            <person name="Ruan X.D."/>
            <person name="Zhao L."/>
            <person name="Wei J.T."/>
            <person name="Ye R.Z."/>
            <person name="Que T.C."/>
            <person name="Du C.H."/>
            <person name="Zhou Y.H."/>
            <person name="Cheng J.X."/>
            <person name="Dai P.F."/>
            <person name="Guo W.B."/>
            <person name="Han X.H."/>
            <person name="Huang E.J."/>
            <person name="Li L.F."/>
            <person name="Wei W."/>
            <person name="Gao Y.C."/>
            <person name="Liu J.Z."/>
            <person name="Shao H.Z."/>
            <person name="Wang X."/>
            <person name="Wang C.C."/>
            <person name="Yang T.C."/>
            <person name="Huo Q.B."/>
            <person name="Li W."/>
            <person name="Chen H.Y."/>
            <person name="Chen S.E."/>
            <person name="Zhou L.G."/>
            <person name="Ni X.B."/>
            <person name="Tian J.H."/>
            <person name="Sheng Y."/>
            <person name="Liu T."/>
            <person name="Pan Y.S."/>
            <person name="Xia L.Y."/>
            <person name="Li J."/>
            <person name="Zhao F."/>
            <person name="Cao W.C."/>
        </authorList>
    </citation>
    <scope>NUCLEOTIDE SEQUENCE</scope>
    <source>
        <strain evidence="4">Rsan-2018</strain>
    </source>
</reference>
<dbReference type="PANTHER" id="PTHR24369">
    <property type="entry name" value="ANTIGEN BSP, PUTATIVE-RELATED"/>
    <property type="match status" value="1"/>
</dbReference>
<keyword evidence="3" id="KW-0677">Repeat</keyword>
<keyword evidence="2" id="KW-0732">Signal</keyword>
<dbReference type="InterPro" id="IPR050541">
    <property type="entry name" value="LRR_TM_domain-containing"/>
</dbReference>
<dbReference type="Proteomes" id="UP000821837">
    <property type="component" value="Chromosome 5"/>
</dbReference>
<evidence type="ECO:0000313" key="4">
    <source>
        <dbReference type="EMBL" id="KAH7951043.1"/>
    </source>
</evidence>
<comment type="caution">
    <text evidence="4">The sequence shown here is derived from an EMBL/GenBank/DDBJ whole genome shotgun (WGS) entry which is preliminary data.</text>
</comment>
<dbReference type="SUPFAM" id="SSF52058">
    <property type="entry name" value="L domain-like"/>
    <property type="match status" value="1"/>
</dbReference>
<accession>A0A9D4PQT9</accession>
<evidence type="ECO:0000256" key="2">
    <source>
        <dbReference type="ARBA" id="ARBA00022729"/>
    </source>
</evidence>
<gene>
    <name evidence="4" type="ORF">HPB52_004521</name>
</gene>